<evidence type="ECO:0008006" key="2">
    <source>
        <dbReference type="Google" id="ProtNLM"/>
    </source>
</evidence>
<sequence>LAAVNDSGGHLFSVDIRDCPNARRRLRGEPNWTFIQEDDMKLVKRWDKPIDHLFIDTRHDFRHTLAELREWGGWVKMYGVISLHDTNAQNYPGVMRAVKRYLEENTTFVFTNYPECFGLGVVKKLSDRD</sequence>
<dbReference type="Pfam" id="PF13578">
    <property type="entry name" value="Methyltransf_24"/>
    <property type="match status" value="1"/>
</dbReference>
<dbReference type="AlphaFoldDB" id="X1J0Q1"/>
<proteinExistence type="predicted"/>
<dbReference type="InterPro" id="IPR029063">
    <property type="entry name" value="SAM-dependent_MTases_sf"/>
</dbReference>
<feature type="non-terminal residue" evidence="1">
    <location>
        <position position="1"/>
    </location>
</feature>
<dbReference type="EMBL" id="BARU01032512">
    <property type="protein sequence ID" value="GAH71924.1"/>
    <property type="molecule type" value="Genomic_DNA"/>
</dbReference>
<evidence type="ECO:0000313" key="1">
    <source>
        <dbReference type="EMBL" id="GAH71924.1"/>
    </source>
</evidence>
<dbReference type="SUPFAM" id="SSF53335">
    <property type="entry name" value="S-adenosyl-L-methionine-dependent methyltransferases"/>
    <property type="match status" value="1"/>
</dbReference>
<dbReference type="Gene3D" id="3.40.50.150">
    <property type="entry name" value="Vaccinia Virus protein VP39"/>
    <property type="match status" value="1"/>
</dbReference>
<gene>
    <name evidence="1" type="ORF">S03H2_51265</name>
</gene>
<comment type="caution">
    <text evidence="1">The sequence shown here is derived from an EMBL/GenBank/DDBJ whole genome shotgun (WGS) entry which is preliminary data.</text>
</comment>
<organism evidence="1">
    <name type="scientific">marine sediment metagenome</name>
    <dbReference type="NCBI Taxonomy" id="412755"/>
    <lineage>
        <taxon>unclassified sequences</taxon>
        <taxon>metagenomes</taxon>
        <taxon>ecological metagenomes</taxon>
    </lineage>
</organism>
<protein>
    <recommendedName>
        <fullName evidence="2">Class I SAM-dependent methyltransferase</fullName>
    </recommendedName>
</protein>
<accession>X1J0Q1</accession>
<name>X1J0Q1_9ZZZZ</name>
<reference evidence="1" key="1">
    <citation type="journal article" date="2014" name="Front. Microbiol.">
        <title>High frequency of phylogenetically diverse reductive dehalogenase-homologous genes in deep subseafloor sedimentary metagenomes.</title>
        <authorList>
            <person name="Kawai M."/>
            <person name="Futagami T."/>
            <person name="Toyoda A."/>
            <person name="Takaki Y."/>
            <person name="Nishi S."/>
            <person name="Hori S."/>
            <person name="Arai W."/>
            <person name="Tsubouchi T."/>
            <person name="Morono Y."/>
            <person name="Uchiyama I."/>
            <person name="Ito T."/>
            <person name="Fujiyama A."/>
            <person name="Inagaki F."/>
            <person name="Takami H."/>
        </authorList>
    </citation>
    <scope>NUCLEOTIDE SEQUENCE</scope>
    <source>
        <strain evidence="1">Expedition CK06-06</strain>
    </source>
</reference>